<reference evidence="2" key="1">
    <citation type="journal article" date="2019" name="Int. J. Syst. Evol. Microbiol.">
        <title>The Global Catalogue of Microorganisms (GCM) 10K type strain sequencing project: providing services to taxonomists for standard genome sequencing and annotation.</title>
        <authorList>
            <consortium name="The Broad Institute Genomics Platform"/>
            <consortium name="The Broad Institute Genome Sequencing Center for Infectious Disease"/>
            <person name="Wu L."/>
            <person name="Ma J."/>
        </authorList>
    </citation>
    <scope>NUCLEOTIDE SEQUENCE [LARGE SCALE GENOMIC DNA]</scope>
    <source>
        <strain evidence="2">JCM 13002</strain>
    </source>
</reference>
<name>A0ABP4DXZ7_9ACTN</name>
<gene>
    <name evidence="1" type="ORF">GCM10009663_20980</name>
</gene>
<accession>A0ABP4DXZ7</accession>
<comment type="caution">
    <text evidence="1">The sequence shown here is derived from an EMBL/GenBank/DDBJ whole genome shotgun (WGS) entry which is preliminary data.</text>
</comment>
<sequence>MSWVAAMTVRVMPLRWVRPAFGGAGAPTVSEIATDCPLLVLHRGVVPENAPVTCAVVRLRTAGGGARTL</sequence>
<protein>
    <submittedName>
        <fullName evidence="1">Uncharacterized protein</fullName>
    </submittedName>
</protein>
<keyword evidence="2" id="KW-1185">Reference proteome</keyword>
<evidence type="ECO:0000313" key="2">
    <source>
        <dbReference type="Proteomes" id="UP001499987"/>
    </source>
</evidence>
<dbReference type="EMBL" id="BAAALD010000014">
    <property type="protein sequence ID" value="GAA1078728.1"/>
    <property type="molecule type" value="Genomic_DNA"/>
</dbReference>
<organism evidence="1 2">
    <name type="scientific">Kitasatospora arboriphila</name>
    <dbReference type="NCBI Taxonomy" id="258052"/>
    <lineage>
        <taxon>Bacteria</taxon>
        <taxon>Bacillati</taxon>
        <taxon>Actinomycetota</taxon>
        <taxon>Actinomycetes</taxon>
        <taxon>Kitasatosporales</taxon>
        <taxon>Streptomycetaceae</taxon>
        <taxon>Kitasatospora</taxon>
    </lineage>
</organism>
<proteinExistence type="predicted"/>
<evidence type="ECO:0000313" key="1">
    <source>
        <dbReference type="EMBL" id="GAA1078728.1"/>
    </source>
</evidence>
<dbReference type="Proteomes" id="UP001499987">
    <property type="component" value="Unassembled WGS sequence"/>
</dbReference>